<comment type="caution">
    <text evidence="1">The sequence shown here is derived from an EMBL/GenBank/DDBJ whole genome shotgun (WGS) entry which is preliminary data.</text>
</comment>
<keyword evidence="2" id="KW-1185">Reference proteome</keyword>
<protein>
    <submittedName>
        <fullName evidence="1">Uncharacterized protein</fullName>
    </submittedName>
</protein>
<dbReference type="RefSeq" id="WP_212544116.1">
    <property type="nucleotide sequence ID" value="NZ_JAGYHF010000002.1"/>
</dbReference>
<organism evidence="1 2">
    <name type="scientific">Pseudomonas rustica</name>
    <dbReference type="NCBI Taxonomy" id="2827099"/>
    <lineage>
        <taxon>Bacteria</taxon>
        <taxon>Pseudomonadati</taxon>
        <taxon>Pseudomonadota</taxon>
        <taxon>Gammaproteobacteria</taxon>
        <taxon>Pseudomonadales</taxon>
        <taxon>Pseudomonadaceae</taxon>
        <taxon>Pseudomonas</taxon>
    </lineage>
</organism>
<sequence>MPATYEIDPRDANGAATDESNASTFHITHLGSVVAKASSLDLARRIIKWFEELEELNKMGIHVEPDTIPAEILMHQNEFIEVSTEQAKIFAMKLGFNLASKEQSNSIRAKFKLSKP</sequence>
<evidence type="ECO:0000313" key="2">
    <source>
        <dbReference type="Proteomes" id="UP000676035"/>
    </source>
</evidence>
<dbReference type="EMBL" id="JAGYHF010000002">
    <property type="protein sequence ID" value="MBS4077641.1"/>
    <property type="molecule type" value="Genomic_DNA"/>
</dbReference>
<gene>
    <name evidence="1" type="ORF">KFS80_04980</name>
</gene>
<proteinExistence type="predicted"/>
<accession>A0ABS5MV56</accession>
<evidence type="ECO:0000313" key="1">
    <source>
        <dbReference type="EMBL" id="MBS4077641.1"/>
    </source>
</evidence>
<name>A0ABS5MV56_9PSED</name>
<dbReference type="Proteomes" id="UP000676035">
    <property type="component" value="Unassembled WGS sequence"/>
</dbReference>
<reference evidence="1 2" key="1">
    <citation type="submission" date="2021-04" db="EMBL/GenBank/DDBJ databases">
        <title>Pseudomonas rustica sp. nov. isolated from raw milk.</title>
        <authorList>
            <person name="Fiedler G."/>
            <person name="Gieschler S."/>
            <person name="Kabisch J."/>
            <person name="Grimmler C."/>
            <person name="Brinks E."/>
            <person name="Wagner N."/>
            <person name="Hetzer B."/>
            <person name="Franz C.M.A.P."/>
            <person name="Boehnlein C."/>
        </authorList>
    </citation>
    <scope>NUCLEOTIDE SEQUENCE [LARGE SCALE GENOMIC DNA]</scope>
    <source>
        <strain evidence="1 2">MBT-4</strain>
    </source>
</reference>